<protein>
    <submittedName>
        <fullName evidence="5">RRM domain-containing protein</fullName>
    </submittedName>
</protein>
<dbReference type="PROSITE" id="PS50102">
    <property type="entry name" value="RRM"/>
    <property type="match status" value="1"/>
</dbReference>
<feature type="domain" description="RRM" evidence="2">
    <location>
        <begin position="13"/>
        <end position="122"/>
    </location>
</feature>
<dbReference type="PANTHER" id="PTHR46259:SF1">
    <property type="entry name" value="ZINC FINGER CCHC-TYPE AND RNA-BINDING MOTIF-CONTAINING PROTEIN 1"/>
    <property type="match status" value="1"/>
</dbReference>
<dbReference type="InterPro" id="IPR012677">
    <property type="entry name" value="Nucleotide-bd_a/b_plait_sf"/>
</dbReference>
<dbReference type="InterPro" id="IPR044598">
    <property type="entry name" value="ZCRB1"/>
</dbReference>
<dbReference type="Gene3D" id="3.30.70.330">
    <property type="match status" value="1"/>
</dbReference>
<dbReference type="SUPFAM" id="SSF54928">
    <property type="entry name" value="RNA-binding domain, RBD"/>
    <property type="match status" value="1"/>
</dbReference>
<dbReference type="OrthoDB" id="267048at2759"/>
<dbReference type="GO" id="GO:0003723">
    <property type="term" value="F:RNA binding"/>
    <property type="evidence" value="ECO:0007669"/>
    <property type="project" value="UniProtKB-UniRule"/>
</dbReference>
<name>A0A0R3X269_HYDTA</name>
<keyword evidence="4" id="KW-1185">Reference proteome</keyword>
<evidence type="ECO:0000313" key="3">
    <source>
        <dbReference type="EMBL" id="VDM31713.1"/>
    </source>
</evidence>
<reference evidence="5" key="1">
    <citation type="submission" date="2017-02" db="UniProtKB">
        <authorList>
            <consortium name="WormBaseParasite"/>
        </authorList>
    </citation>
    <scope>IDENTIFICATION</scope>
</reference>
<dbReference type="InterPro" id="IPR035979">
    <property type="entry name" value="RBD_domain_sf"/>
</dbReference>
<dbReference type="PANTHER" id="PTHR46259">
    <property type="entry name" value="ZINC FINGER CCHC-TYPE AND RNA-BINDING MOTIF-CONTAINING PROTEIN 1"/>
    <property type="match status" value="1"/>
</dbReference>
<dbReference type="AlphaFoldDB" id="A0A0R3X269"/>
<gene>
    <name evidence="3" type="ORF">TTAC_LOCUS7347</name>
</gene>
<evidence type="ECO:0000313" key="4">
    <source>
        <dbReference type="Proteomes" id="UP000274429"/>
    </source>
</evidence>
<dbReference type="InterPro" id="IPR000504">
    <property type="entry name" value="RRM_dom"/>
</dbReference>
<dbReference type="WBParaSite" id="TTAC_0000736201-mRNA-1">
    <property type="protein sequence ID" value="TTAC_0000736201-mRNA-1"/>
    <property type="gene ID" value="TTAC_0000736201"/>
</dbReference>
<evidence type="ECO:0000259" key="2">
    <source>
        <dbReference type="PROSITE" id="PS50102"/>
    </source>
</evidence>
<dbReference type="GO" id="GO:0005689">
    <property type="term" value="C:U12-type spliceosomal complex"/>
    <property type="evidence" value="ECO:0007669"/>
    <property type="project" value="InterPro"/>
</dbReference>
<sequence length="237" mass="26659">MKATRSKLAPSKSTVYVSNVPFSLTNSDLHKLLEPHGQITKYVAVMLLSHLPRLLFGIVKYNTSIIALNDAYFRVTILKDKLTRKSKGVAFVLFLSVEDAQRCVRHLNGCEVRLLTVNIVFGIFSSRHNLISSSSQKIGHLSYTCPNNVFGARVRPRSKRSERKTQQLSFGALASGPEVHEHGMDEVDTGENADTWSAVVNFSRSLTDSATSCSPPHWRRKIRRDSYFSDEENFENV</sequence>
<dbReference type="Pfam" id="PF00076">
    <property type="entry name" value="RRM_1"/>
    <property type="match status" value="2"/>
</dbReference>
<evidence type="ECO:0000313" key="5">
    <source>
        <dbReference type="WBParaSite" id="TTAC_0000736201-mRNA-1"/>
    </source>
</evidence>
<keyword evidence="1" id="KW-0694">RNA-binding</keyword>
<dbReference type="GO" id="GO:0000398">
    <property type="term" value="P:mRNA splicing, via spliceosome"/>
    <property type="evidence" value="ECO:0007669"/>
    <property type="project" value="InterPro"/>
</dbReference>
<dbReference type="Proteomes" id="UP000274429">
    <property type="component" value="Unassembled WGS sequence"/>
</dbReference>
<evidence type="ECO:0000256" key="1">
    <source>
        <dbReference type="PROSITE-ProRule" id="PRU00176"/>
    </source>
</evidence>
<accession>A0A0R3X269</accession>
<dbReference type="SMART" id="SM00360">
    <property type="entry name" value="RRM"/>
    <property type="match status" value="1"/>
</dbReference>
<proteinExistence type="predicted"/>
<organism evidence="5">
    <name type="scientific">Hydatigena taeniaeformis</name>
    <name type="common">Feline tapeworm</name>
    <name type="synonym">Taenia taeniaeformis</name>
    <dbReference type="NCBI Taxonomy" id="6205"/>
    <lineage>
        <taxon>Eukaryota</taxon>
        <taxon>Metazoa</taxon>
        <taxon>Spiralia</taxon>
        <taxon>Lophotrochozoa</taxon>
        <taxon>Platyhelminthes</taxon>
        <taxon>Cestoda</taxon>
        <taxon>Eucestoda</taxon>
        <taxon>Cyclophyllidea</taxon>
        <taxon>Taeniidae</taxon>
        <taxon>Hydatigera</taxon>
    </lineage>
</organism>
<dbReference type="STRING" id="6205.A0A0R3X269"/>
<dbReference type="EMBL" id="UYWX01020364">
    <property type="protein sequence ID" value="VDM31713.1"/>
    <property type="molecule type" value="Genomic_DNA"/>
</dbReference>
<reference evidence="3 4" key="2">
    <citation type="submission" date="2018-11" db="EMBL/GenBank/DDBJ databases">
        <authorList>
            <consortium name="Pathogen Informatics"/>
        </authorList>
    </citation>
    <scope>NUCLEOTIDE SEQUENCE [LARGE SCALE GENOMIC DNA]</scope>
</reference>